<proteinExistence type="inferred from homology"/>
<evidence type="ECO:0000256" key="4">
    <source>
        <dbReference type="ARBA" id="ARBA00022679"/>
    </source>
</evidence>
<dbReference type="PANTHER" id="PTHR31760">
    <property type="entry name" value="S-ADENOSYL-L-METHIONINE-DEPENDENT METHYLTRANSFERASES SUPERFAMILY PROTEIN"/>
    <property type="match status" value="1"/>
</dbReference>
<dbReference type="CDD" id="cd02440">
    <property type="entry name" value="AdoMet_MTases"/>
    <property type="match status" value="1"/>
</dbReference>
<feature type="binding site" evidence="6">
    <location>
        <position position="142"/>
    </location>
    <ligand>
        <name>S-adenosyl-L-methionine</name>
        <dbReference type="ChEBI" id="CHEBI:59789"/>
    </ligand>
</feature>
<dbReference type="Gene3D" id="3.40.50.150">
    <property type="entry name" value="Vaccinia Virus protein VP39"/>
    <property type="match status" value="1"/>
</dbReference>
<gene>
    <name evidence="6 7" type="primary">rsmG</name>
    <name evidence="7" type="ORF">D1345_20875</name>
</gene>
<evidence type="ECO:0000256" key="3">
    <source>
        <dbReference type="ARBA" id="ARBA00022603"/>
    </source>
</evidence>
<reference evidence="7 8" key="1">
    <citation type="submission" date="2018-08" db="EMBL/GenBank/DDBJ databases">
        <title>Complete genome sequence of JP2-74.</title>
        <authorList>
            <person name="Wu L."/>
        </authorList>
    </citation>
    <scope>NUCLEOTIDE SEQUENCE [LARGE SCALE GENOMIC DNA]</scope>
    <source>
        <strain evidence="7 8">JP2-74</strain>
    </source>
</reference>
<evidence type="ECO:0000256" key="6">
    <source>
        <dbReference type="HAMAP-Rule" id="MF_00074"/>
    </source>
</evidence>
<feature type="binding site" evidence="6">
    <location>
        <position position="81"/>
    </location>
    <ligand>
        <name>S-adenosyl-L-methionine</name>
        <dbReference type="ChEBI" id="CHEBI:59789"/>
    </ligand>
</feature>
<dbReference type="InterPro" id="IPR029063">
    <property type="entry name" value="SAM-dependent_MTases_sf"/>
</dbReference>
<keyword evidence="5 6" id="KW-0949">S-adenosyl-L-methionine</keyword>
<dbReference type="PANTHER" id="PTHR31760:SF0">
    <property type="entry name" value="S-ADENOSYL-L-METHIONINE-DEPENDENT METHYLTRANSFERASES SUPERFAMILY PROTEIN"/>
    <property type="match status" value="1"/>
</dbReference>
<dbReference type="GO" id="GO:0005829">
    <property type="term" value="C:cytosol"/>
    <property type="evidence" value="ECO:0007669"/>
    <property type="project" value="TreeGrafter"/>
</dbReference>
<comment type="subcellular location">
    <subcellularLocation>
        <location evidence="6">Cytoplasm</location>
    </subcellularLocation>
</comment>
<dbReference type="AlphaFoldDB" id="A0AAD0RWD7"/>
<keyword evidence="4 6" id="KW-0808">Transferase</keyword>
<feature type="binding site" evidence="6">
    <location>
        <begin position="127"/>
        <end position="128"/>
    </location>
    <ligand>
        <name>S-adenosyl-L-methionine</name>
        <dbReference type="ChEBI" id="CHEBI:59789"/>
    </ligand>
</feature>
<dbReference type="NCBIfam" id="TIGR00138">
    <property type="entry name" value="rsmG_gidB"/>
    <property type="match status" value="1"/>
</dbReference>
<comment type="catalytic activity">
    <reaction evidence="6">
        <text>guanosine(527) in 16S rRNA + S-adenosyl-L-methionine = N(7)-methylguanosine(527) in 16S rRNA + S-adenosyl-L-homocysteine</text>
        <dbReference type="Rhea" id="RHEA:42732"/>
        <dbReference type="Rhea" id="RHEA-COMP:10209"/>
        <dbReference type="Rhea" id="RHEA-COMP:10210"/>
        <dbReference type="ChEBI" id="CHEBI:57856"/>
        <dbReference type="ChEBI" id="CHEBI:59789"/>
        <dbReference type="ChEBI" id="CHEBI:74269"/>
        <dbReference type="ChEBI" id="CHEBI:74480"/>
        <dbReference type="EC" id="2.1.1.170"/>
    </reaction>
</comment>
<dbReference type="EC" id="2.1.1.170" evidence="6"/>
<dbReference type="Pfam" id="PF02527">
    <property type="entry name" value="GidB"/>
    <property type="match status" value="1"/>
</dbReference>
<dbReference type="RefSeq" id="WP_019102452.1">
    <property type="nucleotide sequence ID" value="NZ_CP031968.1"/>
</dbReference>
<dbReference type="GO" id="GO:0070043">
    <property type="term" value="F:rRNA (guanine-N7-)-methyltransferase activity"/>
    <property type="evidence" value="ECO:0007669"/>
    <property type="project" value="UniProtKB-UniRule"/>
</dbReference>
<evidence type="ECO:0000313" key="8">
    <source>
        <dbReference type="Proteomes" id="UP000259465"/>
    </source>
</evidence>
<accession>A0AAD0RWD7</accession>
<evidence type="ECO:0000256" key="1">
    <source>
        <dbReference type="ARBA" id="ARBA00022490"/>
    </source>
</evidence>
<dbReference type="KEGG" id="crz:D1345_20875"/>
<keyword evidence="1 6" id="KW-0963">Cytoplasm</keyword>
<keyword evidence="3 6" id="KW-0489">Methyltransferase</keyword>
<keyword evidence="8" id="KW-1185">Reference proteome</keyword>
<comment type="similarity">
    <text evidence="6">Belongs to the methyltransferase superfamily. RNA methyltransferase RsmG family.</text>
</comment>
<feature type="binding site" evidence="6">
    <location>
        <position position="76"/>
    </location>
    <ligand>
        <name>S-adenosyl-L-methionine</name>
        <dbReference type="ChEBI" id="CHEBI:59789"/>
    </ligand>
</feature>
<sequence>MTHTTELQQGLSQLKLELSDAQIDLLDRYLALLAKWNQTYNLTAVREEKRMVSYHLLDSLSLVPHLDGGSRLLDVGSGGGMPGIPAAIARPDLQVVLLDSNHKKTTFLRQVVVELGLPNVQVMTERVEAYQPEQKFDRITSRAFSELAEFVKLTRHLLAEQGQYVAMKGVYPYEEIALLPQGTVVSEVLPVTVPGLDAERHLVRMRLEGVGAQ</sequence>
<dbReference type="HAMAP" id="MF_00074">
    <property type="entry name" value="16SrRNA_methyltr_G"/>
    <property type="match status" value="1"/>
</dbReference>
<dbReference type="PIRSF" id="PIRSF003078">
    <property type="entry name" value="GidB"/>
    <property type="match status" value="1"/>
</dbReference>
<name>A0AAD0RWD7_9NEIS</name>
<keyword evidence="2 6" id="KW-0698">rRNA processing</keyword>
<dbReference type="InterPro" id="IPR003682">
    <property type="entry name" value="rRNA_ssu_MeTfrase_G"/>
</dbReference>
<dbReference type="SUPFAM" id="SSF53335">
    <property type="entry name" value="S-adenosyl-L-methionine-dependent methyltransferases"/>
    <property type="match status" value="1"/>
</dbReference>
<evidence type="ECO:0000256" key="5">
    <source>
        <dbReference type="ARBA" id="ARBA00022691"/>
    </source>
</evidence>
<organism evidence="7 8">
    <name type="scientific">Chromobacterium rhizoryzae</name>
    <dbReference type="NCBI Taxonomy" id="1778675"/>
    <lineage>
        <taxon>Bacteria</taxon>
        <taxon>Pseudomonadati</taxon>
        <taxon>Pseudomonadota</taxon>
        <taxon>Betaproteobacteria</taxon>
        <taxon>Neisseriales</taxon>
        <taxon>Chromobacteriaceae</taxon>
        <taxon>Chromobacterium</taxon>
    </lineage>
</organism>
<comment type="caution">
    <text evidence="6">Lacks conserved residue(s) required for the propagation of feature annotation.</text>
</comment>
<evidence type="ECO:0000313" key="7">
    <source>
        <dbReference type="EMBL" id="AXT48466.1"/>
    </source>
</evidence>
<dbReference type="Proteomes" id="UP000259465">
    <property type="component" value="Chromosome"/>
</dbReference>
<comment type="function">
    <text evidence="6">Specifically methylates the N7 position of guanine in position 527 of 16S rRNA.</text>
</comment>
<dbReference type="GeneID" id="58562076"/>
<evidence type="ECO:0000256" key="2">
    <source>
        <dbReference type="ARBA" id="ARBA00022552"/>
    </source>
</evidence>
<protein>
    <recommendedName>
        <fullName evidence="6">Ribosomal RNA small subunit methyltransferase G</fullName>
        <ecNumber evidence="6">2.1.1.170</ecNumber>
    </recommendedName>
    <alternativeName>
        <fullName evidence="6">16S rRNA 7-methylguanosine methyltransferase</fullName>
        <shortName evidence="6">16S rRNA m7G methyltransferase</shortName>
    </alternativeName>
</protein>
<dbReference type="EMBL" id="CP031968">
    <property type="protein sequence ID" value="AXT48466.1"/>
    <property type="molecule type" value="Genomic_DNA"/>
</dbReference>